<accession>A0A4Q9EW55</accession>
<feature type="transmembrane region" description="Helical" evidence="1">
    <location>
        <begin position="326"/>
        <end position="343"/>
    </location>
</feature>
<proteinExistence type="predicted"/>
<name>A0A4Q9EW55_9GAMM</name>
<feature type="transmembrane region" description="Helical" evidence="1">
    <location>
        <begin position="114"/>
        <end position="131"/>
    </location>
</feature>
<evidence type="ECO:0000313" key="3">
    <source>
        <dbReference type="Proteomes" id="UP000293380"/>
    </source>
</evidence>
<keyword evidence="1" id="KW-0472">Membrane</keyword>
<feature type="transmembrane region" description="Helical" evidence="1">
    <location>
        <begin position="12"/>
        <end position="33"/>
    </location>
</feature>
<evidence type="ECO:0000256" key="1">
    <source>
        <dbReference type="SAM" id="Phobius"/>
    </source>
</evidence>
<evidence type="ECO:0000313" key="2">
    <source>
        <dbReference type="EMBL" id="TBM32230.1"/>
    </source>
</evidence>
<dbReference type="RefSeq" id="WP_130958921.1">
    <property type="nucleotide sequence ID" value="NZ_SITD01000024.1"/>
</dbReference>
<gene>
    <name evidence="2" type="ORF">EYY89_02020</name>
</gene>
<feature type="transmembrane region" description="Helical" evidence="1">
    <location>
        <begin position="391"/>
        <end position="409"/>
    </location>
</feature>
<feature type="transmembrane region" description="Helical" evidence="1">
    <location>
        <begin position="273"/>
        <end position="293"/>
    </location>
</feature>
<keyword evidence="1" id="KW-0812">Transmembrane</keyword>
<reference evidence="2 3" key="1">
    <citation type="submission" date="2019-02" db="EMBL/GenBank/DDBJ databases">
        <title>Comparative genomic analysis of the Hafnia genus genomes.</title>
        <authorList>
            <person name="Zhiqiu Y."/>
            <person name="Chao Y."/>
            <person name="Yuhui D."/>
            <person name="Di H."/>
            <person name="Bin L."/>
        </authorList>
    </citation>
    <scope>NUCLEOTIDE SEQUENCE [LARGE SCALE GENOMIC DNA]</scope>
    <source>
        <strain evidence="2 3">PCM_1194</strain>
    </source>
</reference>
<feature type="transmembrane region" description="Helical" evidence="1">
    <location>
        <begin position="212"/>
        <end position="237"/>
    </location>
</feature>
<feature type="transmembrane region" description="Helical" evidence="1">
    <location>
        <begin position="151"/>
        <end position="180"/>
    </location>
</feature>
<feature type="transmembrane region" description="Helical" evidence="1">
    <location>
        <begin position="78"/>
        <end position="102"/>
    </location>
</feature>
<dbReference type="EMBL" id="SITD01000024">
    <property type="protein sequence ID" value="TBM32230.1"/>
    <property type="molecule type" value="Genomic_DNA"/>
</dbReference>
<keyword evidence="1" id="KW-1133">Transmembrane helix</keyword>
<protein>
    <recommendedName>
        <fullName evidence="4">Glycosyltransferase RgtA/B/C/D-like domain-containing protein</fullName>
    </recommendedName>
</protein>
<dbReference type="AlphaFoldDB" id="A0A4Q9EW55"/>
<feature type="transmembrane region" description="Helical" evidence="1">
    <location>
        <begin position="249"/>
        <end position="267"/>
    </location>
</feature>
<comment type="caution">
    <text evidence="2">The sequence shown here is derived from an EMBL/GenBank/DDBJ whole genome shotgun (WGS) entry which is preliminary data.</text>
</comment>
<feature type="transmembrane region" description="Helical" evidence="1">
    <location>
        <begin position="187"/>
        <end position="206"/>
    </location>
</feature>
<feature type="transmembrane region" description="Helical" evidence="1">
    <location>
        <begin position="300"/>
        <end position="320"/>
    </location>
</feature>
<feature type="transmembrane region" description="Helical" evidence="1">
    <location>
        <begin position="350"/>
        <end position="371"/>
    </location>
</feature>
<evidence type="ECO:0008006" key="4">
    <source>
        <dbReference type="Google" id="ProtNLM"/>
    </source>
</evidence>
<sequence length="508" mass="57487">MIIKNRKWIDYAFFFACFLSCVITIFFTSRYSIKWIADPDAANSPIVWKEFLEYGFSAFTHWRPTFDNWYFTVYPVNFFLFFILNDTGIAPLVLSSAIFIIIINICSAKLADHFFGKGVATLALVAITFISPDLYMHYYGHPFSHNSTNAFGFLILITYIFSIASRNLAPALIIFLLCIASAASDPWILPAFILPILITEAYNLYLNRGRKYYFSIISVAFAISLFNVVQHVLGLPIGAFKITSIDQMIVNAHNAIILTSSMLPLWISPNVYIAYAIFFVWVAVFLSASLHCIKKGGSLRMLAICCALSVAGIYSSSIIGDQVPHQRFYVNIAPIVLMIVSISTSLSRKYLIPLALTVCMSLFGYLNSPYMKGMFKNPVYDYMAFMLKNDLTYGYGSFWYSMGMSVNWLSNNQIHFTPVFFDVKTGRVYFEWSRIQTLTTWHTKEFVSKGPNRQFIAVTPGSTGGDTCPDVNVCINGVQKQIGKADEILKYNNTTFLVYNKPIITDIK</sequence>
<organism evidence="2 3">
    <name type="scientific">Hafnia paralvei</name>
    <dbReference type="NCBI Taxonomy" id="546367"/>
    <lineage>
        <taxon>Bacteria</taxon>
        <taxon>Pseudomonadati</taxon>
        <taxon>Pseudomonadota</taxon>
        <taxon>Gammaproteobacteria</taxon>
        <taxon>Enterobacterales</taxon>
        <taxon>Hafniaceae</taxon>
        <taxon>Hafnia</taxon>
    </lineage>
</organism>
<dbReference type="Proteomes" id="UP000293380">
    <property type="component" value="Unassembled WGS sequence"/>
</dbReference>